<dbReference type="Pfam" id="PF00583">
    <property type="entry name" value="Acetyltransf_1"/>
    <property type="match status" value="1"/>
</dbReference>
<keyword evidence="1 4" id="KW-0808">Transferase</keyword>
<dbReference type="PANTHER" id="PTHR43072:SF23">
    <property type="entry name" value="UPF0039 PROTEIN C11D3.02C"/>
    <property type="match status" value="1"/>
</dbReference>
<reference evidence="4" key="1">
    <citation type="journal article" date="2013" name="Front. Microbiol.">
        <title>Metatranscriptomic and functional metagenomic analysis of methylphosphonate utilization by marine bacteria.</title>
        <authorList>
            <person name="Martinez A."/>
            <person name="Ventouras L.A."/>
            <person name="Wilson S.T."/>
            <person name="Karl D.M."/>
            <person name="Delong E.F."/>
        </authorList>
    </citation>
    <scope>NUCLEOTIDE SEQUENCE</scope>
</reference>
<dbReference type="EMBL" id="KF742556">
    <property type="protein sequence ID" value="AHG53041.1"/>
    <property type="molecule type" value="Genomic_DNA"/>
</dbReference>
<accession>W0NUP7</accession>
<evidence type="ECO:0000259" key="3">
    <source>
        <dbReference type="PROSITE" id="PS51186"/>
    </source>
</evidence>
<dbReference type="PROSITE" id="PS51186">
    <property type="entry name" value="GNAT"/>
    <property type="match status" value="1"/>
</dbReference>
<proteinExistence type="predicted"/>
<dbReference type="InterPro" id="IPR016181">
    <property type="entry name" value="Acyl_CoA_acyltransferase"/>
</dbReference>
<dbReference type="PANTHER" id="PTHR43072">
    <property type="entry name" value="N-ACETYLTRANSFERASE"/>
    <property type="match status" value="1"/>
</dbReference>
<keyword evidence="2" id="KW-0012">Acyltransferase</keyword>
<dbReference type="Gene3D" id="3.40.630.30">
    <property type="match status" value="1"/>
</dbReference>
<evidence type="ECO:0000256" key="1">
    <source>
        <dbReference type="ARBA" id="ARBA00022679"/>
    </source>
</evidence>
<sequence length="157" mass="17811">MQQITIREMTNEHLPQALQLYNQSDMDNGSAVSLDHAKTVLKKIQTYPFYRFYLASNEQHSGNNYVENILGVFGLLIMDNLGHGAAPSGIIEGVCVHSDYQNKGIGTLMMQHAMATCRENNCYKMMLSSNKNRIPAHQFYRQLGFEQHGLSFHIELS</sequence>
<feature type="domain" description="N-acetyltransferase" evidence="3">
    <location>
        <begin position="4"/>
        <end position="157"/>
    </location>
</feature>
<dbReference type="SUPFAM" id="SSF55729">
    <property type="entry name" value="Acyl-CoA N-acyltransferases (Nat)"/>
    <property type="match status" value="1"/>
</dbReference>
<protein>
    <submittedName>
        <fullName evidence="4">COG0454 Histone acetyltransferase HPA2 and related acetyltransferases</fullName>
    </submittedName>
</protein>
<dbReference type="InterPro" id="IPR000182">
    <property type="entry name" value="GNAT_dom"/>
</dbReference>
<dbReference type="GO" id="GO:0016747">
    <property type="term" value="F:acyltransferase activity, transferring groups other than amino-acyl groups"/>
    <property type="evidence" value="ECO:0007669"/>
    <property type="project" value="InterPro"/>
</dbReference>
<name>W0NUP7_9BACT</name>
<organism evidence="4">
    <name type="scientific">uncultured bacterium B3TF_MPn1</name>
    <dbReference type="NCBI Taxonomy" id="1439866"/>
    <lineage>
        <taxon>Bacteria</taxon>
        <taxon>environmental samples</taxon>
    </lineage>
</organism>
<evidence type="ECO:0000313" key="4">
    <source>
        <dbReference type="EMBL" id="AHG53041.1"/>
    </source>
</evidence>
<dbReference type="CDD" id="cd04301">
    <property type="entry name" value="NAT_SF"/>
    <property type="match status" value="1"/>
</dbReference>
<evidence type="ECO:0000256" key="2">
    <source>
        <dbReference type="ARBA" id="ARBA00023315"/>
    </source>
</evidence>
<dbReference type="AlphaFoldDB" id="W0NUP7"/>